<evidence type="ECO:0000313" key="2">
    <source>
        <dbReference type="EMBL" id="RQH54531.1"/>
    </source>
</evidence>
<dbReference type="Proteomes" id="UP000269154">
    <property type="component" value="Unassembled WGS sequence"/>
</dbReference>
<keyword evidence="3" id="KW-1185">Reference proteome</keyword>
<dbReference type="RefSeq" id="WP_124142907.1">
    <property type="nucleotide sequence ID" value="NZ_CAWOLW010000002.1"/>
</dbReference>
<comment type="caution">
    <text evidence="2">The sequence shown here is derived from an EMBL/GenBank/DDBJ whole genome shotgun (WGS) entry which is preliminary data.</text>
</comment>
<gene>
    <name evidence="2" type="ORF">D5R40_03155</name>
</gene>
<dbReference type="AlphaFoldDB" id="A0A3N6P1T5"/>
<accession>A0A3N6P1T5</accession>
<evidence type="ECO:0000256" key="1">
    <source>
        <dbReference type="SAM" id="MobiDB-lite"/>
    </source>
</evidence>
<dbReference type="EMBL" id="RCBY01000010">
    <property type="protein sequence ID" value="RQH54531.1"/>
    <property type="molecule type" value="Genomic_DNA"/>
</dbReference>
<reference evidence="2 3" key="1">
    <citation type="journal article" date="2018" name="ACS Chem. Biol.">
        <title>Ketoreductase domain dysfunction expands chemodiversity: malyngamide biosynthesis in the cyanobacterium Okeania hirsuta.</title>
        <authorList>
            <person name="Moss N.A."/>
            <person name="Leao T."/>
            <person name="Rankin M."/>
            <person name="McCullough T.M."/>
            <person name="Qu P."/>
            <person name="Korobeynikov A."/>
            <person name="Smith J.L."/>
            <person name="Gerwick L."/>
            <person name="Gerwick W.H."/>
        </authorList>
    </citation>
    <scope>NUCLEOTIDE SEQUENCE [LARGE SCALE GENOMIC DNA]</scope>
    <source>
        <strain evidence="2 3">PAB10Feb10-1</strain>
    </source>
</reference>
<protein>
    <submittedName>
        <fullName evidence="2">Uncharacterized protein</fullName>
    </submittedName>
</protein>
<evidence type="ECO:0000313" key="3">
    <source>
        <dbReference type="Proteomes" id="UP000269154"/>
    </source>
</evidence>
<name>A0A3N6P1T5_9CYAN</name>
<proteinExistence type="predicted"/>
<organism evidence="2 3">
    <name type="scientific">Okeania hirsuta</name>
    <dbReference type="NCBI Taxonomy" id="1458930"/>
    <lineage>
        <taxon>Bacteria</taxon>
        <taxon>Bacillati</taxon>
        <taxon>Cyanobacteriota</taxon>
        <taxon>Cyanophyceae</taxon>
        <taxon>Oscillatoriophycideae</taxon>
        <taxon>Oscillatoriales</taxon>
        <taxon>Microcoleaceae</taxon>
        <taxon>Okeania</taxon>
    </lineage>
</organism>
<feature type="region of interest" description="Disordered" evidence="1">
    <location>
        <begin position="1"/>
        <end position="25"/>
    </location>
</feature>
<sequence>MVKLGGVNPPPPLPGGEVSPQESGEERITKMSVVMTIEDFFYVQLNGFDIITHIPHFIMYYKKT</sequence>